<dbReference type="EMBL" id="JAAOAS010000113">
    <property type="protein sequence ID" value="KAF5593187.1"/>
    <property type="molecule type" value="Genomic_DNA"/>
</dbReference>
<feature type="region of interest" description="Disordered" evidence="1">
    <location>
        <begin position="34"/>
        <end position="74"/>
    </location>
</feature>
<accession>A0A8H5PAL0</accession>
<keyword evidence="3" id="KW-1185">Reference proteome</keyword>
<protein>
    <submittedName>
        <fullName evidence="2">Benzoate 4-monooxygenase cytochrome P450</fullName>
    </submittedName>
</protein>
<keyword evidence="2" id="KW-0503">Monooxygenase</keyword>
<organism evidence="2 3">
    <name type="scientific">Fusarium pseudocircinatum</name>
    <dbReference type="NCBI Taxonomy" id="56676"/>
    <lineage>
        <taxon>Eukaryota</taxon>
        <taxon>Fungi</taxon>
        <taxon>Dikarya</taxon>
        <taxon>Ascomycota</taxon>
        <taxon>Pezizomycotina</taxon>
        <taxon>Sordariomycetes</taxon>
        <taxon>Hypocreomycetidae</taxon>
        <taxon>Hypocreales</taxon>
        <taxon>Nectriaceae</taxon>
        <taxon>Fusarium</taxon>
        <taxon>Fusarium fujikuroi species complex</taxon>
    </lineage>
</organism>
<evidence type="ECO:0000313" key="2">
    <source>
        <dbReference type="EMBL" id="KAF5593187.1"/>
    </source>
</evidence>
<feature type="compositionally biased region" description="Low complexity" evidence="1">
    <location>
        <begin position="60"/>
        <end position="74"/>
    </location>
</feature>
<dbReference type="GO" id="GO:0004497">
    <property type="term" value="F:monooxygenase activity"/>
    <property type="evidence" value="ECO:0007669"/>
    <property type="project" value="UniProtKB-KW"/>
</dbReference>
<sequence>MDSNNPQPPIIETLLVIAQRSWAYNNLFPGGAKATQARIDKAQKSSVGKGEPVKPGPCPTSKDTSSSSSTAPKG</sequence>
<gene>
    <name evidence="2" type="ORF">FPCIR_5393</name>
</gene>
<evidence type="ECO:0000313" key="3">
    <source>
        <dbReference type="Proteomes" id="UP000546213"/>
    </source>
</evidence>
<proteinExistence type="predicted"/>
<comment type="caution">
    <text evidence="2">The sequence shown here is derived from an EMBL/GenBank/DDBJ whole genome shotgun (WGS) entry which is preliminary data.</text>
</comment>
<reference evidence="2 3" key="1">
    <citation type="submission" date="2020-05" db="EMBL/GenBank/DDBJ databases">
        <title>Identification and distribution of gene clusters putatively required for synthesis of sphingolipid metabolism inhibitors in phylogenetically diverse species of the filamentous fungus Fusarium.</title>
        <authorList>
            <person name="Kim H.-S."/>
            <person name="Busman M."/>
            <person name="Brown D.W."/>
            <person name="Divon H."/>
            <person name="Uhlig S."/>
            <person name="Proctor R.H."/>
        </authorList>
    </citation>
    <scope>NUCLEOTIDE SEQUENCE [LARGE SCALE GENOMIC DNA]</scope>
    <source>
        <strain evidence="2 3">NRRL 36939</strain>
    </source>
</reference>
<name>A0A8H5PAL0_9HYPO</name>
<keyword evidence="2" id="KW-0560">Oxidoreductase</keyword>
<dbReference type="Proteomes" id="UP000546213">
    <property type="component" value="Unassembled WGS sequence"/>
</dbReference>
<evidence type="ECO:0000256" key="1">
    <source>
        <dbReference type="SAM" id="MobiDB-lite"/>
    </source>
</evidence>
<dbReference type="AlphaFoldDB" id="A0A8H5PAL0"/>
<dbReference type="OrthoDB" id="5106929at2759"/>